<gene>
    <name evidence="2" type="ORF">L596_013528</name>
</gene>
<organism evidence="2 3">
    <name type="scientific">Steinernema carpocapsae</name>
    <name type="common">Entomopathogenic nematode</name>
    <dbReference type="NCBI Taxonomy" id="34508"/>
    <lineage>
        <taxon>Eukaryota</taxon>
        <taxon>Metazoa</taxon>
        <taxon>Ecdysozoa</taxon>
        <taxon>Nematoda</taxon>
        <taxon>Chromadorea</taxon>
        <taxon>Rhabditida</taxon>
        <taxon>Tylenchina</taxon>
        <taxon>Panagrolaimomorpha</taxon>
        <taxon>Strongyloidoidea</taxon>
        <taxon>Steinernematidae</taxon>
        <taxon>Steinernema</taxon>
    </lineage>
</organism>
<evidence type="ECO:0000313" key="3">
    <source>
        <dbReference type="Proteomes" id="UP000298663"/>
    </source>
</evidence>
<feature type="region of interest" description="Disordered" evidence="1">
    <location>
        <begin position="52"/>
        <end position="72"/>
    </location>
</feature>
<proteinExistence type="predicted"/>
<reference evidence="2 3" key="1">
    <citation type="journal article" date="2015" name="Genome Biol.">
        <title>Comparative genomics of Steinernema reveals deeply conserved gene regulatory networks.</title>
        <authorList>
            <person name="Dillman A.R."/>
            <person name="Macchietto M."/>
            <person name="Porter C.F."/>
            <person name="Rogers A."/>
            <person name="Williams B."/>
            <person name="Antoshechkin I."/>
            <person name="Lee M.M."/>
            <person name="Goodwin Z."/>
            <person name="Lu X."/>
            <person name="Lewis E.E."/>
            <person name="Goodrich-Blair H."/>
            <person name="Stock S.P."/>
            <person name="Adams B.J."/>
            <person name="Sternberg P.W."/>
            <person name="Mortazavi A."/>
        </authorList>
    </citation>
    <scope>NUCLEOTIDE SEQUENCE [LARGE SCALE GENOMIC DNA]</scope>
    <source>
        <strain evidence="2 3">ALL</strain>
    </source>
</reference>
<reference evidence="2 3" key="2">
    <citation type="journal article" date="2019" name="G3 (Bethesda)">
        <title>Hybrid Assembly of the Genome of the Entomopathogenic Nematode Steinernema carpocapsae Identifies the X-Chromosome.</title>
        <authorList>
            <person name="Serra L."/>
            <person name="Macchietto M."/>
            <person name="Macias-Munoz A."/>
            <person name="McGill C.J."/>
            <person name="Rodriguez I.M."/>
            <person name="Rodriguez B."/>
            <person name="Murad R."/>
            <person name="Mortazavi A."/>
        </authorList>
    </citation>
    <scope>NUCLEOTIDE SEQUENCE [LARGE SCALE GENOMIC DNA]</scope>
    <source>
        <strain evidence="2 3">ALL</strain>
    </source>
</reference>
<evidence type="ECO:0000256" key="1">
    <source>
        <dbReference type="SAM" id="MobiDB-lite"/>
    </source>
</evidence>
<dbReference type="AlphaFoldDB" id="A0A4U5P1A8"/>
<keyword evidence="3" id="KW-1185">Reference proteome</keyword>
<name>A0A4U5P1A8_STECR</name>
<accession>A0A4U5P1A8</accession>
<evidence type="ECO:0000313" key="2">
    <source>
        <dbReference type="EMBL" id="TKR89423.1"/>
    </source>
</evidence>
<dbReference type="EMBL" id="AZBU02000003">
    <property type="protein sequence ID" value="TKR89423.1"/>
    <property type="molecule type" value="Genomic_DNA"/>
</dbReference>
<dbReference type="Proteomes" id="UP000298663">
    <property type="component" value="Unassembled WGS sequence"/>
</dbReference>
<sequence length="72" mass="8638">MREGRPYHQLRQHGHSNFGAAQARHRAFADLWLRMLRRGVHSQGNLHHRIHRRSHLHERSGASWSRLRYDAL</sequence>
<comment type="caution">
    <text evidence="2">The sequence shown here is derived from an EMBL/GenBank/DDBJ whole genome shotgun (WGS) entry which is preliminary data.</text>
</comment>
<protein>
    <submittedName>
        <fullName evidence="2">Uncharacterized protein</fullName>
    </submittedName>
</protein>